<dbReference type="AlphaFoldDB" id="A0A9P8UJ63"/>
<feature type="domain" description="SET" evidence="8">
    <location>
        <begin position="697"/>
        <end position="827"/>
    </location>
</feature>
<dbReference type="PANTHER" id="PTHR45747">
    <property type="entry name" value="HISTONE-LYSINE N-METHYLTRANSFERASE E(Z)"/>
    <property type="match status" value="1"/>
</dbReference>
<dbReference type="Pfam" id="PF18264">
    <property type="entry name" value="preSET_CXC"/>
    <property type="match status" value="1"/>
</dbReference>
<dbReference type="InterPro" id="IPR048360">
    <property type="entry name" value="Ezh2_CXC_fung"/>
</dbReference>
<evidence type="ECO:0000313" key="11">
    <source>
        <dbReference type="Proteomes" id="UP000758603"/>
    </source>
</evidence>
<dbReference type="Pfam" id="PF00856">
    <property type="entry name" value="SET"/>
    <property type="match status" value="1"/>
</dbReference>
<dbReference type="SUPFAM" id="SSF82199">
    <property type="entry name" value="SET domain"/>
    <property type="match status" value="1"/>
</dbReference>
<dbReference type="InterPro" id="IPR040968">
    <property type="entry name" value="EZH2_MCSS_fung"/>
</dbReference>
<keyword evidence="3" id="KW-0949">S-adenosyl-L-methionine</keyword>
<evidence type="ECO:0000256" key="1">
    <source>
        <dbReference type="ARBA" id="ARBA00022603"/>
    </source>
</evidence>
<reference evidence="10" key="1">
    <citation type="journal article" date="2021" name="Nat. Commun.">
        <title>Genetic determinants of endophytism in the Arabidopsis root mycobiome.</title>
        <authorList>
            <person name="Mesny F."/>
            <person name="Miyauchi S."/>
            <person name="Thiergart T."/>
            <person name="Pickel B."/>
            <person name="Atanasova L."/>
            <person name="Karlsson M."/>
            <person name="Huettel B."/>
            <person name="Barry K.W."/>
            <person name="Haridas S."/>
            <person name="Chen C."/>
            <person name="Bauer D."/>
            <person name="Andreopoulos W."/>
            <person name="Pangilinan J."/>
            <person name="LaButti K."/>
            <person name="Riley R."/>
            <person name="Lipzen A."/>
            <person name="Clum A."/>
            <person name="Drula E."/>
            <person name="Henrissat B."/>
            <person name="Kohler A."/>
            <person name="Grigoriev I.V."/>
            <person name="Martin F.M."/>
            <person name="Hacquard S."/>
        </authorList>
    </citation>
    <scope>NUCLEOTIDE SEQUENCE</scope>
    <source>
        <strain evidence="10">MPI-SDFR-AT-0073</strain>
    </source>
</reference>
<feature type="compositionally biased region" description="Acidic residues" evidence="7">
    <location>
        <begin position="894"/>
        <end position="909"/>
    </location>
</feature>
<dbReference type="Proteomes" id="UP000758603">
    <property type="component" value="Unassembled WGS sequence"/>
</dbReference>
<sequence length="943" mass="106427">MAPNYTDFIDLCTSDESDQGLPARRALQESQPGPRIQRLRSSPALTRQALSKNSPVTTVVPTKSDSRNDQKVRGEATLTSTNPIHRASVKDSHGVGSPAGNPGNFHSTPTQQTPRKIVWTVEKIEDTLREFSYDIGEGAAKVTTHLLQNTWKKMAPAPETYSKKNWFVGMKRTPVEAGSGALKLTLKVRWNQAIRDYYQVIGIMTDKEPVPKYDFHHIEIRKNILSRNTILNFVPHLRDLADEEELKYRRWLENLENMDKTSGLATLTSKEKVNQTCRKERALTLLLYLDSWLDKLSIPNCSKATLSRFMASRTDAISSQQVSTIFGSCNSDTDSPGSVKTVKIFTEAFDRVFDNGDVWNEGAVTLHDVLLLDKSIDSIVDSKKLIKYTPNEAKPIEENITLDTFLETYSLLGCLICFSHSCEHGEYGTDNERKRFSIDVVGGITPLVGRKALQASKVNSSRSQSNNDPWEYEDFRKPCSDECFLKVRLNARVKSWSETEIMLLKAAVTFFCDQDEPIQCITAVATGRPCCDVDRQFHKLGLQLPQQPSRSGESEVKPVHWYDRFKKVLHADWQEQTITHAHHLKDHFDPCSHDGPCTKDNCECARNGLMCERFCRCTVDTCAIKFTGCSCHSQGRTCSSRQKGERPCICIQLNRECDPSLCANCGAADRANPKNAEDDQLFKQGCQNCALQRGKSKTLLVGRSTIEGCGYGLFTAENITQEDFVIEYVGELITQDEGVRREARRGDVFDEEHKSSYLFTLLEQEGVWIDAAIYGNLSRYINHQDDFGKGQGCNITPKIMYVGGEYRIKFSALGNINAGEELFFDYGAEFPNLTKKLLKEQEEQTAGKTEAKKQIKARRNRDEEEVVDVIKKTKGKKRGRKPEKKSFAARLDSDQEAGDDNEALSDEDYGPWKRKHKSEIDVEKCGKKNINSNLRSSTGRSRF</sequence>
<dbReference type="InterPro" id="IPR001214">
    <property type="entry name" value="SET_dom"/>
</dbReference>
<comment type="caution">
    <text evidence="10">The sequence shown here is derived from an EMBL/GenBank/DDBJ whole genome shotgun (WGS) entry which is preliminary data.</text>
</comment>
<gene>
    <name evidence="10" type="ORF">BKA67DRAFT_518723</name>
</gene>
<feature type="compositionally biased region" description="Basic residues" evidence="7">
    <location>
        <begin position="872"/>
        <end position="883"/>
    </location>
</feature>
<dbReference type="InterPro" id="IPR040595">
    <property type="entry name" value="EZH2_N"/>
</dbReference>
<keyword evidence="2" id="KW-0808">Transferase</keyword>
<dbReference type="PROSITE" id="PS51633">
    <property type="entry name" value="CXC"/>
    <property type="match status" value="1"/>
</dbReference>
<dbReference type="PANTHER" id="PTHR45747:SF4">
    <property type="entry name" value="HISTONE-LYSINE N-METHYLTRANSFERASE E(Z)"/>
    <property type="match status" value="1"/>
</dbReference>
<keyword evidence="11" id="KW-1185">Reference proteome</keyword>
<feature type="compositionally biased region" description="Polar residues" evidence="7">
    <location>
        <begin position="104"/>
        <end position="113"/>
    </location>
</feature>
<feature type="compositionally biased region" description="Polar residues" evidence="7">
    <location>
        <begin position="39"/>
        <end position="63"/>
    </location>
</feature>
<protein>
    <submittedName>
        <fullName evidence="10">Uncharacterized protein</fullName>
    </submittedName>
</protein>
<evidence type="ECO:0000256" key="5">
    <source>
        <dbReference type="ARBA" id="ARBA00023163"/>
    </source>
</evidence>
<dbReference type="PROSITE" id="PS50280">
    <property type="entry name" value="SET"/>
    <property type="match status" value="1"/>
</dbReference>
<evidence type="ECO:0000256" key="4">
    <source>
        <dbReference type="ARBA" id="ARBA00023015"/>
    </source>
</evidence>
<dbReference type="Pfam" id="PF18601">
    <property type="entry name" value="EZH2_N"/>
    <property type="match status" value="1"/>
</dbReference>
<dbReference type="GO" id="GO:0140951">
    <property type="term" value="F:histone H3K27 trimethyltransferase activity"/>
    <property type="evidence" value="ECO:0007669"/>
    <property type="project" value="UniProtKB-EC"/>
</dbReference>
<dbReference type="Gene3D" id="2.170.270.10">
    <property type="entry name" value="SET domain"/>
    <property type="match status" value="1"/>
</dbReference>
<dbReference type="Pfam" id="PF21509">
    <property type="entry name" value="Ezh2-like__CXC_fung"/>
    <property type="match status" value="1"/>
</dbReference>
<dbReference type="OrthoDB" id="6141102at2759"/>
<dbReference type="RefSeq" id="XP_045957655.1">
    <property type="nucleotide sequence ID" value="XM_046098033.1"/>
</dbReference>
<keyword evidence="4" id="KW-0805">Transcription regulation</keyword>
<dbReference type="GO" id="GO:0003682">
    <property type="term" value="F:chromatin binding"/>
    <property type="evidence" value="ECO:0007669"/>
    <property type="project" value="TreeGrafter"/>
</dbReference>
<feature type="compositionally biased region" description="Polar residues" evidence="7">
    <location>
        <begin position="929"/>
        <end position="943"/>
    </location>
</feature>
<dbReference type="InterPro" id="IPR046341">
    <property type="entry name" value="SET_dom_sf"/>
</dbReference>
<keyword evidence="1" id="KW-0489">Methyltransferase</keyword>
<organism evidence="10 11">
    <name type="scientific">Truncatella angustata</name>
    <dbReference type="NCBI Taxonomy" id="152316"/>
    <lineage>
        <taxon>Eukaryota</taxon>
        <taxon>Fungi</taxon>
        <taxon>Dikarya</taxon>
        <taxon>Ascomycota</taxon>
        <taxon>Pezizomycotina</taxon>
        <taxon>Sordariomycetes</taxon>
        <taxon>Xylariomycetidae</taxon>
        <taxon>Amphisphaeriales</taxon>
        <taxon>Sporocadaceae</taxon>
        <taxon>Truncatella</taxon>
    </lineage>
</organism>
<dbReference type="SMART" id="SM00317">
    <property type="entry name" value="SET"/>
    <property type="match status" value="1"/>
</dbReference>
<feature type="region of interest" description="Disordered" evidence="7">
    <location>
        <begin position="1"/>
        <end position="113"/>
    </location>
</feature>
<dbReference type="GO" id="GO:0032259">
    <property type="term" value="P:methylation"/>
    <property type="evidence" value="ECO:0007669"/>
    <property type="project" value="UniProtKB-KW"/>
</dbReference>
<dbReference type="EMBL" id="JAGPXC010000005">
    <property type="protein sequence ID" value="KAH6653378.1"/>
    <property type="molecule type" value="Genomic_DNA"/>
</dbReference>
<evidence type="ECO:0000259" key="8">
    <source>
        <dbReference type="PROSITE" id="PS50280"/>
    </source>
</evidence>
<accession>A0A9P8UJ63</accession>
<evidence type="ECO:0000313" key="10">
    <source>
        <dbReference type="EMBL" id="KAH6653378.1"/>
    </source>
</evidence>
<keyword evidence="5" id="KW-0804">Transcription</keyword>
<evidence type="ECO:0000256" key="6">
    <source>
        <dbReference type="ARBA" id="ARBA00048568"/>
    </source>
</evidence>
<dbReference type="InterPro" id="IPR045318">
    <property type="entry name" value="EZH1/2-like"/>
</dbReference>
<dbReference type="GO" id="GO:0005634">
    <property type="term" value="C:nucleus"/>
    <property type="evidence" value="ECO:0007669"/>
    <property type="project" value="TreeGrafter"/>
</dbReference>
<feature type="domain" description="CXC" evidence="9">
    <location>
        <begin position="564"/>
        <end position="682"/>
    </location>
</feature>
<proteinExistence type="predicted"/>
<comment type="catalytic activity">
    <reaction evidence="6">
        <text>L-lysyl(27)-[histone H3] + 3 S-adenosyl-L-methionine = N(6),N(6),N(6)-trimethyl-L-lysyl(27)-[histone H3] + 3 S-adenosyl-L-homocysteine + 3 H(+)</text>
        <dbReference type="Rhea" id="RHEA:60292"/>
        <dbReference type="Rhea" id="RHEA-COMP:15535"/>
        <dbReference type="Rhea" id="RHEA-COMP:15548"/>
        <dbReference type="ChEBI" id="CHEBI:15378"/>
        <dbReference type="ChEBI" id="CHEBI:29969"/>
        <dbReference type="ChEBI" id="CHEBI:57856"/>
        <dbReference type="ChEBI" id="CHEBI:59789"/>
        <dbReference type="ChEBI" id="CHEBI:61961"/>
        <dbReference type="EC" id="2.1.1.356"/>
    </reaction>
</comment>
<dbReference type="Pfam" id="PF18600">
    <property type="entry name" value="Ezh2_MCSS_fung"/>
    <property type="match status" value="1"/>
</dbReference>
<feature type="compositionally biased region" description="Basic and acidic residues" evidence="7">
    <location>
        <begin position="64"/>
        <end position="74"/>
    </location>
</feature>
<dbReference type="GeneID" id="70126925"/>
<evidence type="ECO:0000256" key="7">
    <source>
        <dbReference type="SAM" id="MobiDB-lite"/>
    </source>
</evidence>
<feature type="region of interest" description="Disordered" evidence="7">
    <location>
        <begin position="841"/>
        <end position="943"/>
    </location>
</feature>
<evidence type="ECO:0000256" key="3">
    <source>
        <dbReference type="ARBA" id="ARBA00022691"/>
    </source>
</evidence>
<dbReference type="GO" id="GO:0031507">
    <property type="term" value="P:heterochromatin formation"/>
    <property type="evidence" value="ECO:0007669"/>
    <property type="project" value="TreeGrafter"/>
</dbReference>
<evidence type="ECO:0000259" key="9">
    <source>
        <dbReference type="PROSITE" id="PS51633"/>
    </source>
</evidence>
<dbReference type="InterPro" id="IPR041355">
    <property type="entry name" value="Pre-SET_CXC"/>
</dbReference>
<dbReference type="InterPro" id="IPR026489">
    <property type="entry name" value="CXC_dom"/>
</dbReference>
<evidence type="ECO:0000256" key="2">
    <source>
        <dbReference type="ARBA" id="ARBA00022679"/>
    </source>
</evidence>
<name>A0A9P8UJ63_9PEZI</name>